<evidence type="ECO:0000313" key="2">
    <source>
        <dbReference type="EMBL" id="CAA9261290.1"/>
    </source>
</evidence>
<protein>
    <submittedName>
        <fullName evidence="2">Uncharacterized protein</fullName>
    </submittedName>
</protein>
<evidence type="ECO:0000256" key="1">
    <source>
        <dbReference type="SAM" id="MobiDB-lite"/>
    </source>
</evidence>
<feature type="region of interest" description="Disordered" evidence="1">
    <location>
        <begin position="102"/>
        <end position="122"/>
    </location>
</feature>
<dbReference type="AlphaFoldDB" id="A0A6J4IVT1"/>
<dbReference type="EMBL" id="CADCSY010000127">
    <property type="protein sequence ID" value="CAA9261290.1"/>
    <property type="molecule type" value="Genomic_DNA"/>
</dbReference>
<accession>A0A6J4IVT1</accession>
<proteinExistence type="predicted"/>
<reference evidence="2" key="1">
    <citation type="submission" date="2020-02" db="EMBL/GenBank/DDBJ databases">
        <authorList>
            <person name="Meier V. D."/>
        </authorList>
    </citation>
    <scope>NUCLEOTIDE SEQUENCE</scope>
    <source>
        <strain evidence="2">AVDCRST_MAG20</strain>
    </source>
</reference>
<organism evidence="2">
    <name type="scientific">uncultured Acidimicrobiales bacterium</name>
    <dbReference type="NCBI Taxonomy" id="310071"/>
    <lineage>
        <taxon>Bacteria</taxon>
        <taxon>Bacillati</taxon>
        <taxon>Actinomycetota</taxon>
        <taxon>Acidimicrobiia</taxon>
        <taxon>Acidimicrobiales</taxon>
        <taxon>environmental samples</taxon>
    </lineage>
</organism>
<gene>
    <name evidence="2" type="ORF">AVDCRST_MAG20-2719</name>
</gene>
<name>A0A6J4IVT1_9ACTN</name>
<sequence length="122" mass="12287">MTEGSHTDGPARDPSSMFEILRDFQAHGFNGDFSAVEGGDISCGTCGVSTPAGSFEVAELRRMEGASDPADMAVVAAAPCPACGTKGVLVVMFGPEAGPADQDVLVSLPTPASPGERPGTTS</sequence>